<feature type="region of interest" description="Disordered" evidence="1">
    <location>
        <begin position="849"/>
        <end position="938"/>
    </location>
</feature>
<sequence length="1222" mass="135313">MPAVPHTKSAPSEHGLPPAPPPDAESSARAPAVQPAPSVVDATSHTAAHVFSRRFLGPMPYRAATSKKAEAARAERRELRRKGLRRLLARGDDEEDEDEAAPRHVHLFRVRRRTSLGDETEREYAIDDGSSSSSEEEFAVKTIKAKAKGKGKDKTKEPKDKKVGKKGKKKKKKKKGAGDVWVGNSFDIGAEFESPPDGRENTPASMLGQDMQESPEVVHRQLHHDGENIVPEAGPSTLPLPTASSLPGSKPASGLSTPGSGMSTPRRPGIKRGHSSRAGSTSSTGGETFVTALDHAHDDGSDESTFHAIVPDPQPLPSDGLQSQNSSPRAAASSQGDSRARLIHSSDEEADLGPSSLSPRQSESRLRARTSGSIASLGRDAKQAINARLKSALRGDAAHSDERPRSKTVQFRPHDDVAPSGAQAPAHPYAVLARSGSSVEGTSADAVGDALPIDDDVLPGGIVMRDRACVKVGRHREENMGHFDELTQRRSPCYRIDPMEEYVLGMTVTSIDFYLDWFWPLEEKIKGHKRLAYCVPLSAPTTLSVFNKTDMTLALTCPWSVIVRNTARHLDKTLRSQTSRWDRTRHGRISDTLHMSRQGSAVFLITFGERSRALDWFWYISGQLGVKLPRQIDIRVPVLEMTLRIAVPEEPSSTTFNSATILRSVWKAVLSNNEQTRLLRELGAIPTLRLAWKEVEPTVEWVCWDTTVTDRPREWALLASFAHGLSRPRGSLQVRDATHYGIRVRLEDGTLLAEPEGIEGYLVRHKTVAAPKEEIYLSIVDGHAFFSPAQTGTPPLIPQRRGSSPAELFPELHKKFLDSERRRLGTFVEKCTGCIDLSRITSTRLVKPTELTGGLDAPPVDPNEPNYTAEGPPKADPPPRAKSVAAPQQSELSPLKAPQLPRADTTSQLQGADTTEVAVPSRRTTALTPLPKEGKKGQREFEVTFRDGVTVVFEAHTPEIAAEWVRRLTELVRYWTTRRRVDARSAMDVVQLHMGREAFVGQALDLHTETLVNQLWNWCVIDGCRPVTHSGRVYVRRSKWGKFRSFYLVLMQGSLVAFSSDGRAGMQPRRAVWPLFGSFVYSGMLAQDELDANPNESAWDPQNRVYQDGLQSNDGAEDTTFCVRLLWPHGRFAPPQPWDLEKNRKETGAQADFVPPPLKKEPQRLLVCRARSKLERDRWVWALNCEKERFARAFVRDEETLRNTGVLPRHSTLTHTDASLKL</sequence>
<dbReference type="Proteomes" id="UP000053611">
    <property type="component" value="Unassembled WGS sequence"/>
</dbReference>
<dbReference type="EMBL" id="KQ087210">
    <property type="protein sequence ID" value="KLT42021.1"/>
    <property type="molecule type" value="Genomic_DNA"/>
</dbReference>
<dbReference type="InterPro" id="IPR040345">
    <property type="entry name" value="Mug56/Spo71"/>
</dbReference>
<feature type="region of interest" description="Disordered" evidence="1">
    <location>
        <begin position="1"/>
        <end position="44"/>
    </location>
</feature>
<feature type="compositionally biased region" description="Basic and acidic residues" evidence="1">
    <location>
        <begin position="338"/>
        <end position="347"/>
    </location>
</feature>
<organism evidence="3 4">
    <name type="scientific">Cutaneotrichosporon oleaginosum</name>
    <dbReference type="NCBI Taxonomy" id="879819"/>
    <lineage>
        <taxon>Eukaryota</taxon>
        <taxon>Fungi</taxon>
        <taxon>Dikarya</taxon>
        <taxon>Basidiomycota</taxon>
        <taxon>Agaricomycotina</taxon>
        <taxon>Tremellomycetes</taxon>
        <taxon>Trichosporonales</taxon>
        <taxon>Trichosporonaceae</taxon>
        <taxon>Cutaneotrichosporon</taxon>
    </lineage>
</organism>
<feature type="compositionally biased region" description="Basic residues" evidence="1">
    <location>
        <begin position="162"/>
        <end position="175"/>
    </location>
</feature>
<feature type="compositionally biased region" description="Basic and acidic residues" evidence="1">
    <location>
        <begin position="150"/>
        <end position="161"/>
    </location>
</feature>
<evidence type="ECO:0000259" key="2">
    <source>
        <dbReference type="SMART" id="SM00233"/>
    </source>
</evidence>
<dbReference type="GeneID" id="28983931"/>
<reference evidence="3 4" key="1">
    <citation type="submission" date="2015-03" db="EMBL/GenBank/DDBJ databases">
        <title>Genomics and transcriptomics of the oil-accumulating basidiomycete yeast T. oleaginosus allow insights into substrate utilization and the diverse evolutionary trajectories of mating systems in fungi.</title>
        <authorList>
            <consortium name="DOE Joint Genome Institute"/>
            <person name="Kourist R."/>
            <person name="Kracht O."/>
            <person name="Bracharz F."/>
            <person name="Lipzen A."/>
            <person name="Nolan M."/>
            <person name="Ohm R."/>
            <person name="Grigoriev I."/>
            <person name="Sun S."/>
            <person name="Heitman J."/>
            <person name="Bruck T."/>
            <person name="Nowrousian M."/>
        </authorList>
    </citation>
    <scope>NUCLEOTIDE SEQUENCE [LARGE SCALE GENOMIC DNA]</scope>
    <source>
        <strain evidence="3 4">IBC0246</strain>
    </source>
</reference>
<protein>
    <recommendedName>
        <fullName evidence="2">PH domain-containing protein</fullName>
    </recommendedName>
</protein>
<dbReference type="PANTHER" id="PTHR28076">
    <property type="entry name" value="SPORULATION-SPECIFIC PROTEIN 71"/>
    <property type="match status" value="1"/>
</dbReference>
<dbReference type="RefSeq" id="XP_018278512.1">
    <property type="nucleotide sequence ID" value="XM_018423328.1"/>
</dbReference>
<name>A0A0J0XLN9_9TREE</name>
<feature type="region of interest" description="Disordered" evidence="1">
    <location>
        <begin position="392"/>
        <end position="425"/>
    </location>
</feature>
<gene>
    <name evidence="3" type="ORF">CC85DRAFT_285951</name>
</gene>
<feature type="compositionally biased region" description="Polar residues" evidence="1">
    <location>
        <begin position="904"/>
        <end position="913"/>
    </location>
</feature>
<dbReference type="STRING" id="879819.A0A0J0XLN9"/>
<dbReference type="InterPro" id="IPR039486">
    <property type="entry name" value="Mug56/Spo71_PH"/>
</dbReference>
<feature type="compositionally biased region" description="Polar residues" evidence="1">
    <location>
        <begin position="254"/>
        <end position="263"/>
    </location>
</feature>
<evidence type="ECO:0000256" key="1">
    <source>
        <dbReference type="SAM" id="MobiDB-lite"/>
    </source>
</evidence>
<feature type="compositionally biased region" description="Polar residues" evidence="1">
    <location>
        <begin position="320"/>
        <end position="337"/>
    </location>
</feature>
<dbReference type="PANTHER" id="PTHR28076:SF1">
    <property type="entry name" value="PROSPORE MEMBRANE ADAPTER PROTEIN SPO71"/>
    <property type="match status" value="1"/>
</dbReference>
<dbReference type="AlphaFoldDB" id="A0A0J0XLN9"/>
<dbReference type="OrthoDB" id="5579281at2759"/>
<feature type="region of interest" description="Disordered" evidence="1">
    <location>
        <begin position="118"/>
        <end position="379"/>
    </location>
</feature>
<feature type="domain" description="PH" evidence="2">
    <location>
        <begin position="1027"/>
        <end position="1190"/>
    </location>
</feature>
<dbReference type="GO" id="GO:1902657">
    <property type="term" value="P:protein localization to prospore membrane"/>
    <property type="evidence" value="ECO:0007669"/>
    <property type="project" value="InterPro"/>
</dbReference>
<feature type="compositionally biased region" description="Basic and acidic residues" evidence="1">
    <location>
        <begin position="396"/>
        <end position="405"/>
    </location>
</feature>
<feature type="domain" description="PH" evidence="2">
    <location>
        <begin position="756"/>
        <end position="975"/>
    </location>
</feature>
<accession>A0A0J0XLN9</accession>
<keyword evidence="4" id="KW-1185">Reference proteome</keyword>
<dbReference type="SMART" id="SM00233">
    <property type="entry name" value="PH"/>
    <property type="match status" value="2"/>
</dbReference>
<dbReference type="InterPro" id="IPR001849">
    <property type="entry name" value="PH_domain"/>
</dbReference>
<feature type="compositionally biased region" description="Low complexity" evidence="1">
    <location>
        <begin position="276"/>
        <end position="291"/>
    </location>
</feature>
<evidence type="ECO:0000313" key="4">
    <source>
        <dbReference type="Proteomes" id="UP000053611"/>
    </source>
</evidence>
<evidence type="ECO:0000313" key="3">
    <source>
        <dbReference type="EMBL" id="KLT42021.1"/>
    </source>
</evidence>
<dbReference type="InterPro" id="IPR057379">
    <property type="entry name" value="PH_SPO71"/>
</dbReference>
<proteinExistence type="predicted"/>
<feature type="compositionally biased region" description="Basic and acidic residues" evidence="1">
    <location>
        <begin position="216"/>
        <end position="227"/>
    </location>
</feature>
<dbReference type="Pfam" id="PF23207">
    <property type="entry name" value="PH_SPO71"/>
    <property type="match status" value="1"/>
</dbReference>
<dbReference type="Pfam" id="PF15404">
    <property type="entry name" value="PH_4"/>
    <property type="match status" value="1"/>
</dbReference>